<evidence type="ECO:0000313" key="3">
    <source>
        <dbReference type="Proteomes" id="UP000054858"/>
    </source>
</evidence>
<keyword evidence="1" id="KW-0732">Signal</keyword>
<name>A0A0W0XHM1_9GAMM</name>
<feature type="chain" id="PRO_5006916541" evidence="1">
    <location>
        <begin position="20"/>
        <end position="94"/>
    </location>
</feature>
<accession>A0A0W0XHM1</accession>
<evidence type="ECO:0000313" key="2">
    <source>
        <dbReference type="EMBL" id="KTD43952.1"/>
    </source>
</evidence>
<dbReference type="Proteomes" id="UP000054858">
    <property type="component" value="Unassembled WGS sequence"/>
</dbReference>
<dbReference type="EMBL" id="LNYP01000006">
    <property type="protein sequence ID" value="KTD43952.1"/>
    <property type="molecule type" value="Genomic_DNA"/>
</dbReference>
<feature type="signal peptide" evidence="1">
    <location>
        <begin position="1"/>
        <end position="19"/>
    </location>
</feature>
<proteinExistence type="predicted"/>
<gene>
    <name evidence="2" type="ORF">Loak_0502</name>
</gene>
<organism evidence="2 3">
    <name type="scientific">Legionella oakridgensis</name>
    <dbReference type="NCBI Taxonomy" id="29423"/>
    <lineage>
        <taxon>Bacteria</taxon>
        <taxon>Pseudomonadati</taxon>
        <taxon>Pseudomonadota</taxon>
        <taxon>Gammaproteobacteria</taxon>
        <taxon>Legionellales</taxon>
        <taxon>Legionellaceae</taxon>
        <taxon>Legionella</taxon>
    </lineage>
</organism>
<dbReference type="RefSeq" id="WP_025385256.1">
    <property type="nucleotide sequence ID" value="NZ_LCUA01000022.1"/>
</dbReference>
<sequence>MKRILAGVVMMLLTGMSLAQKPFMAGRDISGASTITILLETGDGMQVKAIVPKEEADKLKEVQPGDQVKLNFNSESLLSPGASIPAPNTPGIEE</sequence>
<protein>
    <submittedName>
        <fullName evidence="2">Uncharacterized protein</fullName>
    </submittedName>
</protein>
<reference evidence="2 3" key="1">
    <citation type="submission" date="2015-11" db="EMBL/GenBank/DDBJ databases">
        <title>Genomic analysis of 38 Legionella species identifies large and diverse effector repertoires.</title>
        <authorList>
            <person name="Burstein D."/>
            <person name="Amaro F."/>
            <person name="Zusman T."/>
            <person name="Lifshitz Z."/>
            <person name="Cohen O."/>
            <person name="Gilbert J.A."/>
            <person name="Pupko T."/>
            <person name="Shuman H.A."/>
            <person name="Segal G."/>
        </authorList>
    </citation>
    <scope>NUCLEOTIDE SEQUENCE [LARGE SCALE GENOMIC DNA]</scope>
    <source>
        <strain evidence="2 3">Oak Ridge-10</strain>
    </source>
</reference>
<dbReference type="PATRIC" id="fig|29423.5.peg.519"/>
<evidence type="ECO:0000256" key="1">
    <source>
        <dbReference type="SAM" id="SignalP"/>
    </source>
</evidence>
<comment type="caution">
    <text evidence="2">The sequence shown here is derived from an EMBL/GenBank/DDBJ whole genome shotgun (WGS) entry which is preliminary data.</text>
</comment>
<dbReference type="AlphaFoldDB" id="A0A0W0XHM1"/>